<dbReference type="AlphaFoldDB" id="W0FPP7"/>
<sequence length="156" mass="16696">MQEGGTGEMTARKEKALDYFSRGFHCSQAVLASCADLCSLTEEQALKLGACFGSGMRKGEVCGACSGALMVLGSLYGQYDISDTESRQAANEVNDAMMRGFAEACGSYVCNDILGCDVSTPEGVQYARGNNLFRERCPKMVAAAMDVLEKILAERN</sequence>
<name>W0FPP7_9BACT</name>
<evidence type="ECO:0000313" key="1">
    <source>
        <dbReference type="EMBL" id="AHF25459.1"/>
    </source>
</evidence>
<reference evidence="1" key="1">
    <citation type="journal article" date="2013" name="PLoS ONE">
        <title>Metagenomic insights into the carbohydrate-active enzymes carried by the microorganisms adhering to solid digesta in the rumen of cows.</title>
        <authorList>
            <person name="Wang L."/>
            <person name="Hatem A."/>
            <person name="Catalyurek U.V."/>
            <person name="Morrison M."/>
            <person name="Yu Z."/>
        </authorList>
    </citation>
    <scope>NUCLEOTIDE SEQUENCE</scope>
</reference>
<accession>W0FPP7</accession>
<dbReference type="InterPro" id="IPR010181">
    <property type="entry name" value="CGCAxxGCC_motif"/>
</dbReference>
<dbReference type="Pfam" id="PF09719">
    <property type="entry name" value="C_GCAxxG_C_C"/>
    <property type="match status" value="1"/>
</dbReference>
<protein>
    <submittedName>
        <fullName evidence="1">C_GCAxxG_C_C family protein</fullName>
    </submittedName>
</protein>
<proteinExistence type="predicted"/>
<dbReference type="EMBL" id="KC246837">
    <property type="protein sequence ID" value="AHF25459.1"/>
    <property type="molecule type" value="Genomic_DNA"/>
</dbReference>
<dbReference type="NCBIfam" id="TIGR01909">
    <property type="entry name" value="C_GCAxxG_C_C"/>
    <property type="match status" value="1"/>
</dbReference>
<organism evidence="1">
    <name type="scientific">uncultured bacterium Contig1586</name>
    <dbReference type="NCBI Taxonomy" id="1393462"/>
    <lineage>
        <taxon>Bacteria</taxon>
        <taxon>environmental samples</taxon>
    </lineage>
</organism>